<gene>
    <name evidence="4" type="primary">KNAG0M01330</name>
    <name evidence="4" type="ordered locus">KNAG_0M01330</name>
</gene>
<evidence type="ECO:0000259" key="3">
    <source>
        <dbReference type="Pfam" id="PF12051"/>
    </source>
</evidence>
<dbReference type="AlphaFoldDB" id="J7SBE7"/>
<dbReference type="Proteomes" id="UP000006310">
    <property type="component" value="Chromosome 13"/>
</dbReference>
<protein>
    <recommendedName>
        <fullName evidence="3">DUF3533 domain-containing protein</fullName>
    </recommendedName>
</protein>
<feature type="transmembrane region" description="Helical" evidence="2">
    <location>
        <begin position="505"/>
        <end position="525"/>
    </location>
</feature>
<keyword evidence="2" id="KW-0812">Transmembrane</keyword>
<evidence type="ECO:0000313" key="4">
    <source>
        <dbReference type="EMBL" id="CCK72986.1"/>
    </source>
</evidence>
<feature type="compositionally biased region" description="Basic and acidic residues" evidence="1">
    <location>
        <begin position="21"/>
        <end position="35"/>
    </location>
</feature>
<name>J7SBE7_HUIN7</name>
<dbReference type="OrthoDB" id="2140105at2759"/>
<dbReference type="GO" id="GO:0016020">
    <property type="term" value="C:membrane"/>
    <property type="evidence" value="ECO:0007669"/>
    <property type="project" value="TreeGrafter"/>
</dbReference>
<evidence type="ECO:0000256" key="1">
    <source>
        <dbReference type="SAM" id="MobiDB-lite"/>
    </source>
</evidence>
<feature type="domain" description="DUF3533" evidence="3">
    <location>
        <begin position="185"/>
        <end position="573"/>
    </location>
</feature>
<dbReference type="eggNOG" id="ENOG502QUA0">
    <property type="taxonomic scope" value="Eukaryota"/>
</dbReference>
<evidence type="ECO:0000256" key="2">
    <source>
        <dbReference type="SAM" id="Phobius"/>
    </source>
</evidence>
<keyword evidence="2" id="KW-0472">Membrane</keyword>
<dbReference type="OMA" id="PLENMAM"/>
<dbReference type="HOGENOM" id="CLU_020178_1_0_1"/>
<feature type="region of interest" description="Disordered" evidence="1">
    <location>
        <begin position="1"/>
        <end position="130"/>
    </location>
</feature>
<feature type="transmembrane region" description="Helical" evidence="2">
    <location>
        <begin position="177"/>
        <end position="200"/>
    </location>
</feature>
<feature type="transmembrane region" description="Helical" evidence="2">
    <location>
        <begin position="562"/>
        <end position="580"/>
    </location>
</feature>
<dbReference type="STRING" id="1071383.J7SBE7"/>
<dbReference type="InterPro" id="IPR053001">
    <property type="entry name" value="MNNG_permease-like"/>
</dbReference>
<dbReference type="GeneID" id="34528766"/>
<dbReference type="KEGG" id="kng:KNAG_0M01330"/>
<feature type="transmembrane region" description="Helical" evidence="2">
    <location>
        <begin position="473"/>
        <end position="493"/>
    </location>
</feature>
<dbReference type="PANTHER" id="PTHR34814:SF1">
    <property type="entry name" value="NITROSOGUANIDINE RESISTANCE PROTEIN SNG1"/>
    <property type="match status" value="1"/>
</dbReference>
<reference evidence="4 5" key="1">
    <citation type="journal article" date="2011" name="Proc. Natl. Acad. Sci. U.S.A.">
        <title>Evolutionary erosion of yeast sex chromosomes by mating-type switching accidents.</title>
        <authorList>
            <person name="Gordon J.L."/>
            <person name="Armisen D."/>
            <person name="Proux-Wera E."/>
            <person name="Oheigeartaigh S.S."/>
            <person name="Byrne K.P."/>
            <person name="Wolfe K.H."/>
        </authorList>
    </citation>
    <scope>NUCLEOTIDE SEQUENCE [LARGE SCALE GENOMIC DNA]</scope>
    <source>
        <strain evidence="5">ATCC MYA-139 / BCRC 22969 / CBS 8797 / CCRC 22969 / KCTC 17520 / NBRC 10181 / NCYC 3082</strain>
    </source>
</reference>
<dbReference type="EMBL" id="HE978326">
    <property type="protein sequence ID" value="CCK72986.1"/>
    <property type="molecule type" value="Genomic_DNA"/>
</dbReference>
<feature type="transmembrane region" description="Helical" evidence="2">
    <location>
        <begin position="434"/>
        <end position="461"/>
    </location>
</feature>
<keyword evidence="2" id="KW-1133">Transmembrane helix</keyword>
<evidence type="ECO:0000313" key="5">
    <source>
        <dbReference type="Proteomes" id="UP000006310"/>
    </source>
</evidence>
<dbReference type="RefSeq" id="XP_022467230.1">
    <property type="nucleotide sequence ID" value="XM_022610989.1"/>
</dbReference>
<dbReference type="PANTHER" id="PTHR34814">
    <property type="entry name" value="NITROSOGUANIDINE RESISTANCE PROTEIN SNG1"/>
    <property type="match status" value="1"/>
</dbReference>
<sequence length="612" mass="70745">MGSDGNEGERTRKERKRAKKERKEKQRKEREERIFNKYAIMDPSEVMAQQVRKQNIASLPEKAAKRMRRVGHRISGEVSRKKNQKGKKSDDGEDAGEAQPFASVPESAYPGSGGNPKNKLRNDSDLEGASDGEMAGFVEARDDLYDYYSDSSEFDSEDEPEKTHFFSSSLSVERRKVFMKFLLSNLLIGAFCISVLSIYWGGMYRYQHYMGRVKAIAVIQEDPSVQVAGNFTMHSVAWDLPDFIAKSNATWKVYNSTEFKIIYNVTNQDEINAKIVELVYDEKIWMALNIKENATAALYNSYMVEGAPAFNSTKYYQAVYMSGRDPANFNAQMLPQLQIVEKLYRNYFTMDYLPRFLDNMTNVLDLNSINSTNLAASGKMFFDYYDFRPFYNRMLLNPLQTGLIYCVLLTVFQISMFGSLHAKMAKLLTVRHMIIYRFLISWTTYFVLSLFFCTVSAIFQIDFTYSFGSPGFVIYWMTTWLFMIAIGGCNENVISLLAPYYPSLISYWMNTWNIINVAAAFYPFALNDVFYRYGYAMPLHNAMDIFRVIFLDLSRHKLGRNYGILAAWVGVNSALFPFVIRAAGRMAQKKQAEMDKERDKERRIRLRVIRKH</sequence>
<accession>J7SBE7</accession>
<dbReference type="InterPro" id="IPR022703">
    <property type="entry name" value="DUF3533"/>
</dbReference>
<dbReference type="Pfam" id="PF12051">
    <property type="entry name" value="DUF3533"/>
    <property type="match status" value="1"/>
</dbReference>
<reference evidence="5" key="2">
    <citation type="submission" date="2012-08" db="EMBL/GenBank/DDBJ databases">
        <title>Genome sequence of Kazachstania naganishii.</title>
        <authorList>
            <person name="Gordon J.L."/>
            <person name="Armisen D."/>
            <person name="Proux-Wera E."/>
            <person name="OhEigeartaigh S.S."/>
            <person name="Byrne K.P."/>
            <person name="Wolfe K.H."/>
        </authorList>
    </citation>
    <scope>NUCLEOTIDE SEQUENCE [LARGE SCALE GENOMIC DNA]</scope>
    <source>
        <strain evidence="5">ATCC MYA-139 / BCRC 22969 / CBS 8797 / CCRC 22969 / KCTC 17520 / NBRC 10181 / NCYC 3082</strain>
    </source>
</reference>
<keyword evidence="5" id="KW-1185">Reference proteome</keyword>
<organism evidence="4 5">
    <name type="scientific">Huiozyma naganishii (strain ATCC MYA-139 / BCRC 22969 / CBS 8797 / KCTC 17520 / NBRC 10181 / NCYC 3082 / Yp74L-3)</name>
    <name type="common">Yeast</name>
    <name type="synonym">Kazachstania naganishii</name>
    <dbReference type="NCBI Taxonomy" id="1071383"/>
    <lineage>
        <taxon>Eukaryota</taxon>
        <taxon>Fungi</taxon>
        <taxon>Dikarya</taxon>
        <taxon>Ascomycota</taxon>
        <taxon>Saccharomycotina</taxon>
        <taxon>Saccharomycetes</taxon>
        <taxon>Saccharomycetales</taxon>
        <taxon>Saccharomycetaceae</taxon>
        <taxon>Huiozyma</taxon>
    </lineage>
</organism>
<feature type="transmembrane region" description="Helical" evidence="2">
    <location>
        <begin position="402"/>
        <end position="422"/>
    </location>
</feature>
<proteinExistence type="predicted"/>